<evidence type="ECO:0000256" key="1">
    <source>
        <dbReference type="ARBA" id="ARBA00001913"/>
    </source>
</evidence>
<evidence type="ECO:0000256" key="3">
    <source>
        <dbReference type="ARBA" id="ARBA00022723"/>
    </source>
</evidence>
<dbReference type="GO" id="GO:0008484">
    <property type="term" value="F:sulfuric ester hydrolase activity"/>
    <property type="evidence" value="ECO:0007669"/>
    <property type="project" value="InterPro"/>
</dbReference>
<dbReference type="Gene3D" id="3.30.1120.10">
    <property type="match status" value="1"/>
</dbReference>
<keyword evidence="5" id="KW-0106">Calcium</keyword>
<organism evidence="8 9">
    <name type="scientific">Plutella xylostella</name>
    <name type="common">Diamondback moth</name>
    <name type="synonym">Plutella maculipennis</name>
    <dbReference type="NCBI Taxonomy" id="51655"/>
    <lineage>
        <taxon>Eukaryota</taxon>
        <taxon>Metazoa</taxon>
        <taxon>Ecdysozoa</taxon>
        <taxon>Arthropoda</taxon>
        <taxon>Hexapoda</taxon>
        <taxon>Insecta</taxon>
        <taxon>Pterygota</taxon>
        <taxon>Neoptera</taxon>
        <taxon>Endopterygota</taxon>
        <taxon>Lepidoptera</taxon>
        <taxon>Glossata</taxon>
        <taxon>Ditrysia</taxon>
        <taxon>Yponomeutoidea</taxon>
        <taxon>Plutellidae</taxon>
        <taxon>Plutella</taxon>
    </lineage>
</organism>
<sequence length="615" mass="68830">MHWKAEDTALVIESMILVGARWFPAVVWLAAVAAQQPHVVFIMVDDMGWNDVSFHGSDQIQTPNIDTLAYKGVILQQYYSEAICTPARTALLTGKYPMRLGMHGFPLYNSEDRGIPLTERLLPSYLKELGYATHLVGKWHVGMSRDEFLPTNRGYDTHYGMRGGYVDYYTYNKIETWPDGRTMFGLDLFDGFKAQDKEQRYLGDALTDRAINIIRRHNASQPLFLHLAHNAPHAGNSGGALQPPLYTTVKNRHIANSDRRLYADIVTHLDRCVGQVVRALADKNILDNTIIIFASDNGAPTVGPLGNWGINLPFRGKKQTPWEGGVRVPALIWHSSIKPGVWDGLMHITDWLPTLTAAAGGDAIKKPIDGVNQWNSIIAHGQSPRKEVLISVEDSETTMYAAYRAGDYKIVVGNVTGVSNGYYGAEFMINKKTPPDYYSVLKDCEVANVLQTLGLHLDKQEVEELRLAARVKQLDGVRNATPCEPTPSRGCLYNVRRDPMEAHDLWDQARRIASLLTSRLQELWAQANKRGPTALKAEADPANFDYTWLPWLSEPKDYDYNDINSILNQRRGRAGLPANLNERSGEVKYSGLRSSSVCEGTSGIRQFICVLQNVF</sequence>
<protein>
    <submittedName>
        <fullName evidence="8">(diamondback moth) hypothetical protein</fullName>
    </submittedName>
</protein>
<dbReference type="Pfam" id="PF00884">
    <property type="entry name" value="Sulfatase"/>
    <property type="match status" value="1"/>
</dbReference>
<evidence type="ECO:0000256" key="4">
    <source>
        <dbReference type="ARBA" id="ARBA00022801"/>
    </source>
</evidence>
<keyword evidence="6" id="KW-0325">Glycoprotein</keyword>
<dbReference type="AlphaFoldDB" id="A0A8S4FZQ9"/>
<dbReference type="PANTHER" id="PTHR10342">
    <property type="entry name" value="ARYLSULFATASE"/>
    <property type="match status" value="1"/>
</dbReference>
<dbReference type="PANTHER" id="PTHR10342:SF264">
    <property type="entry name" value="MIP05773P-RELATED"/>
    <property type="match status" value="1"/>
</dbReference>
<dbReference type="InterPro" id="IPR047115">
    <property type="entry name" value="ARSB"/>
</dbReference>
<dbReference type="EMBL" id="CAJHNJ030000047">
    <property type="protein sequence ID" value="CAG9132132.1"/>
    <property type="molecule type" value="Genomic_DNA"/>
</dbReference>
<comment type="cofactor">
    <cofactor evidence="1">
        <name>Ca(2+)</name>
        <dbReference type="ChEBI" id="CHEBI:29108"/>
    </cofactor>
</comment>
<gene>
    <name evidence="8" type="ORF">PLXY2_LOCUS10497</name>
</gene>
<proteinExistence type="inferred from homology"/>
<comment type="similarity">
    <text evidence="2">Belongs to the sulfatase family.</text>
</comment>
<name>A0A8S4FZQ9_PLUXY</name>
<dbReference type="Proteomes" id="UP000653454">
    <property type="component" value="Unassembled WGS sequence"/>
</dbReference>
<dbReference type="InterPro" id="IPR000917">
    <property type="entry name" value="Sulfatase_N"/>
</dbReference>
<evidence type="ECO:0000256" key="5">
    <source>
        <dbReference type="ARBA" id="ARBA00022837"/>
    </source>
</evidence>
<evidence type="ECO:0000313" key="8">
    <source>
        <dbReference type="EMBL" id="CAG9132132.1"/>
    </source>
</evidence>
<evidence type="ECO:0000256" key="6">
    <source>
        <dbReference type="ARBA" id="ARBA00023180"/>
    </source>
</evidence>
<evidence type="ECO:0000313" key="9">
    <source>
        <dbReference type="Proteomes" id="UP000653454"/>
    </source>
</evidence>
<keyword evidence="3" id="KW-0479">Metal-binding</keyword>
<reference evidence="8" key="1">
    <citation type="submission" date="2020-11" db="EMBL/GenBank/DDBJ databases">
        <authorList>
            <person name="Whiteford S."/>
        </authorList>
    </citation>
    <scope>NUCLEOTIDE SEQUENCE</scope>
</reference>
<comment type="caution">
    <text evidence="8">The sequence shown here is derived from an EMBL/GenBank/DDBJ whole genome shotgun (WGS) entry which is preliminary data.</text>
</comment>
<dbReference type="PROSITE" id="PS00149">
    <property type="entry name" value="SULFATASE_2"/>
    <property type="match status" value="1"/>
</dbReference>
<keyword evidence="4" id="KW-0378">Hydrolase</keyword>
<keyword evidence="9" id="KW-1185">Reference proteome</keyword>
<evidence type="ECO:0000256" key="2">
    <source>
        <dbReference type="ARBA" id="ARBA00008779"/>
    </source>
</evidence>
<feature type="domain" description="Sulfatase N-terminal" evidence="7">
    <location>
        <begin position="37"/>
        <end position="360"/>
    </location>
</feature>
<dbReference type="GO" id="GO:0046872">
    <property type="term" value="F:metal ion binding"/>
    <property type="evidence" value="ECO:0007669"/>
    <property type="project" value="UniProtKB-KW"/>
</dbReference>
<dbReference type="InterPro" id="IPR024607">
    <property type="entry name" value="Sulfatase_CS"/>
</dbReference>
<accession>A0A8S4FZQ9</accession>
<dbReference type="SUPFAM" id="SSF53649">
    <property type="entry name" value="Alkaline phosphatase-like"/>
    <property type="match status" value="1"/>
</dbReference>
<dbReference type="CDD" id="cd16029">
    <property type="entry name" value="4-S"/>
    <property type="match status" value="1"/>
</dbReference>
<dbReference type="Gene3D" id="3.40.720.10">
    <property type="entry name" value="Alkaline Phosphatase, subunit A"/>
    <property type="match status" value="1"/>
</dbReference>
<evidence type="ECO:0000259" key="7">
    <source>
        <dbReference type="Pfam" id="PF00884"/>
    </source>
</evidence>
<dbReference type="PROSITE" id="PS00523">
    <property type="entry name" value="SULFATASE_1"/>
    <property type="match status" value="1"/>
</dbReference>
<dbReference type="InterPro" id="IPR017850">
    <property type="entry name" value="Alkaline_phosphatase_core_sf"/>
</dbReference>